<evidence type="ECO:0000256" key="1">
    <source>
        <dbReference type="SAM" id="MobiDB-lite"/>
    </source>
</evidence>
<dbReference type="HOGENOM" id="CLU_1929853_0_0_1"/>
<dbReference type="InParanoid" id="T1FCI2"/>
<dbReference type="EMBL" id="KB097336">
    <property type="protein sequence ID" value="ESN97513.1"/>
    <property type="molecule type" value="Genomic_DNA"/>
</dbReference>
<reference evidence="3" key="3">
    <citation type="submission" date="2015-06" db="UniProtKB">
        <authorList>
            <consortium name="EnsemblMetazoa"/>
        </authorList>
    </citation>
    <scope>IDENTIFICATION</scope>
</reference>
<evidence type="ECO:0000313" key="4">
    <source>
        <dbReference type="Proteomes" id="UP000015101"/>
    </source>
</evidence>
<gene>
    <name evidence="3" type="primary">20206531</name>
    <name evidence="2" type="ORF">HELRODRAFT_177942</name>
</gene>
<dbReference type="KEGG" id="hro:HELRODRAFT_177942"/>
<reference evidence="4" key="1">
    <citation type="submission" date="2012-12" db="EMBL/GenBank/DDBJ databases">
        <authorList>
            <person name="Hellsten U."/>
            <person name="Grimwood J."/>
            <person name="Chapman J.A."/>
            <person name="Shapiro H."/>
            <person name="Aerts A."/>
            <person name="Otillar R.P."/>
            <person name="Terry A.Y."/>
            <person name="Boore J.L."/>
            <person name="Simakov O."/>
            <person name="Marletaz F."/>
            <person name="Cho S.-J."/>
            <person name="Edsinger-Gonzales E."/>
            <person name="Havlak P."/>
            <person name="Kuo D.-H."/>
            <person name="Larsson T."/>
            <person name="Lv J."/>
            <person name="Arendt D."/>
            <person name="Savage R."/>
            <person name="Osoegawa K."/>
            <person name="de Jong P."/>
            <person name="Lindberg D.R."/>
            <person name="Seaver E.C."/>
            <person name="Weisblat D.A."/>
            <person name="Putnam N.H."/>
            <person name="Grigoriev I.V."/>
            <person name="Rokhsar D.S."/>
        </authorList>
    </citation>
    <scope>NUCLEOTIDE SEQUENCE</scope>
</reference>
<proteinExistence type="predicted"/>
<organism evidence="3 4">
    <name type="scientific">Helobdella robusta</name>
    <name type="common">Californian leech</name>
    <dbReference type="NCBI Taxonomy" id="6412"/>
    <lineage>
        <taxon>Eukaryota</taxon>
        <taxon>Metazoa</taxon>
        <taxon>Spiralia</taxon>
        <taxon>Lophotrochozoa</taxon>
        <taxon>Annelida</taxon>
        <taxon>Clitellata</taxon>
        <taxon>Hirudinea</taxon>
        <taxon>Rhynchobdellida</taxon>
        <taxon>Glossiphoniidae</taxon>
        <taxon>Helobdella</taxon>
    </lineage>
</organism>
<dbReference type="Proteomes" id="UP000015101">
    <property type="component" value="Unassembled WGS sequence"/>
</dbReference>
<dbReference type="GeneID" id="20206531"/>
<name>T1FCI2_HELRO</name>
<dbReference type="RefSeq" id="XP_009024342.1">
    <property type="nucleotide sequence ID" value="XM_009026094.1"/>
</dbReference>
<feature type="region of interest" description="Disordered" evidence="1">
    <location>
        <begin position="1"/>
        <end position="27"/>
    </location>
</feature>
<evidence type="ECO:0000313" key="3">
    <source>
        <dbReference type="EnsemblMetazoa" id="HelroP177942"/>
    </source>
</evidence>
<dbReference type="CTD" id="20206531"/>
<dbReference type="AlphaFoldDB" id="T1FCI2"/>
<sequence>MAEKVPPQHQNLKKLHQRQETIDKRQESIDKRQETIYKRLNIQNIKKPIKKNKRNFKIENQLEFFKTFSSRDMHKNFLCADFQYLCGLAFSNDDCVGLLVFKFVSLSAKLEHKRHLANENFALGIWWEFII</sequence>
<dbReference type="EMBL" id="AMQM01006255">
    <property type="status" value="NOT_ANNOTATED_CDS"/>
    <property type="molecule type" value="Genomic_DNA"/>
</dbReference>
<evidence type="ECO:0000313" key="2">
    <source>
        <dbReference type="EMBL" id="ESN97513.1"/>
    </source>
</evidence>
<reference evidence="2 4" key="2">
    <citation type="journal article" date="2013" name="Nature">
        <title>Insights into bilaterian evolution from three spiralian genomes.</title>
        <authorList>
            <person name="Simakov O."/>
            <person name="Marletaz F."/>
            <person name="Cho S.J."/>
            <person name="Edsinger-Gonzales E."/>
            <person name="Havlak P."/>
            <person name="Hellsten U."/>
            <person name="Kuo D.H."/>
            <person name="Larsson T."/>
            <person name="Lv J."/>
            <person name="Arendt D."/>
            <person name="Savage R."/>
            <person name="Osoegawa K."/>
            <person name="de Jong P."/>
            <person name="Grimwood J."/>
            <person name="Chapman J.A."/>
            <person name="Shapiro H."/>
            <person name="Aerts A."/>
            <person name="Otillar R.P."/>
            <person name="Terry A.Y."/>
            <person name="Boore J.L."/>
            <person name="Grigoriev I.V."/>
            <person name="Lindberg D.R."/>
            <person name="Seaver E.C."/>
            <person name="Weisblat D.A."/>
            <person name="Putnam N.H."/>
            <person name="Rokhsar D.S."/>
        </authorList>
    </citation>
    <scope>NUCLEOTIDE SEQUENCE</scope>
</reference>
<feature type="compositionally biased region" description="Basic and acidic residues" evidence="1">
    <location>
        <begin position="17"/>
        <end position="27"/>
    </location>
</feature>
<dbReference type="EnsemblMetazoa" id="HelroT177942">
    <property type="protein sequence ID" value="HelroP177942"/>
    <property type="gene ID" value="HelroG177942"/>
</dbReference>
<accession>T1FCI2</accession>
<protein>
    <submittedName>
        <fullName evidence="2 3">Uncharacterized protein</fullName>
    </submittedName>
</protein>
<keyword evidence="4" id="KW-1185">Reference proteome</keyword>